<feature type="transmembrane region" description="Helical" evidence="1">
    <location>
        <begin position="68"/>
        <end position="89"/>
    </location>
</feature>
<evidence type="ECO:0000313" key="3">
    <source>
        <dbReference type="Proteomes" id="UP001596432"/>
    </source>
</evidence>
<accession>A0ABD5XZ91</accession>
<gene>
    <name evidence="2" type="ORF">ACFQMA_01085</name>
</gene>
<dbReference type="CDD" id="cd03801">
    <property type="entry name" value="GT4_PimA-like"/>
    <property type="match status" value="1"/>
</dbReference>
<keyword evidence="2" id="KW-0328">Glycosyltransferase</keyword>
<dbReference type="SUPFAM" id="SSF53756">
    <property type="entry name" value="UDP-Glycosyltransferase/glycogen phosphorylase"/>
    <property type="match status" value="1"/>
</dbReference>
<keyword evidence="1" id="KW-0472">Membrane</keyword>
<dbReference type="InterPro" id="IPR050194">
    <property type="entry name" value="Glycosyltransferase_grp1"/>
</dbReference>
<dbReference type="EC" id="2.4.-.-" evidence="2"/>
<dbReference type="Gene3D" id="3.40.50.2000">
    <property type="entry name" value="Glycogen Phosphorylase B"/>
    <property type="match status" value="2"/>
</dbReference>
<dbReference type="GO" id="GO:0016757">
    <property type="term" value="F:glycosyltransferase activity"/>
    <property type="evidence" value="ECO:0007669"/>
    <property type="project" value="UniProtKB-KW"/>
</dbReference>
<keyword evidence="3" id="KW-1185">Reference proteome</keyword>
<proteinExistence type="predicted"/>
<feature type="transmembrane region" description="Helical" evidence="1">
    <location>
        <begin position="152"/>
        <end position="174"/>
    </location>
</feature>
<name>A0ABD5XZ91_9EURY</name>
<dbReference type="PANTHER" id="PTHR45947:SF3">
    <property type="entry name" value="SULFOQUINOVOSYL TRANSFERASE SQD2"/>
    <property type="match status" value="1"/>
</dbReference>
<dbReference type="GeneID" id="78818667"/>
<keyword evidence="1" id="KW-0812">Transmembrane</keyword>
<comment type="caution">
    <text evidence="2">The sequence shown here is derived from an EMBL/GenBank/DDBJ whole genome shotgun (WGS) entry which is preliminary data.</text>
</comment>
<evidence type="ECO:0000313" key="2">
    <source>
        <dbReference type="EMBL" id="MFC7138430.1"/>
    </source>
</evidence>
<protein>
    <submittedName>
        <fullName evidence="2">Glycosyltransferase family 4 protein</fullName>
        <ecNumber evidence="2">2.4.-.-</ecNumber>
    </submittedName>
</protein>
<dbReference type="AlphaFoldDB" id="A0ABD5XZ91"/>
<dbReference type="PANTHER" id="PTHR45947">
    <property type="entry name" value="SULFOQUINOVOSYL TRANSFERASE SQD2"/>
    <property type="match status" value="1"/>
</dbReference>
<dbReference type="Proteomes" id="UP001596432">
    <property type="component" value="Unassembled WGS sequence"/>
</dbReference>
<evidence type="ECO:0000256" key="1">
    <source>
        <dbReference type="SAM" id="Phobius"/>
    </source>
</evidence>
<dbReference type="EMBL" id="JBHTAS010000001">
    <property type="protein sequence ID" value="MFC7138430.1"/>
    <property type="molecule type" value="Genomic_DNA"/>
</dbReference>
<dbReference type="Pfam" id="PF13692">
    <property type="entry name" value="Glyco_trans_1_4"/>
    <property type="match status" value="1"/>
</dbReference>
<keyword evidence="1" id="KW-1133">Transmembrane helix</keyword>
<reference evidence="2 3" key="1">
    <citation type="journal article" date="2019" name="Int. J. Syst. Evol. Microbiol.">
        <title>The Global Catalogue of Microorganisms (GCM) 10K type strain sequencing project: providing services to taxonomists for standard genome sequencing and annotation.</title>
        <authorList>
            <consortium name="The Broad Institute Genomics Platform"/>
            <consortium name="The Broad Institute Genome Sequencing Center for Infectious Disease"/>
            <person name="Wu L."/>
            <person name="Ma J."/>
        </authorList>
    </citation>
    <scope>NUCLEOTIDE SEQUENCE [LARGE SCALE GENOMIC DNA]</scope>
    <source>
        <strain evidence="2 3">XZYJT29</strain>
    </source>
</reference>
<keyword evidence="2" id="KW-0808">Transferase</keyword>
<organism evidence="2 3">
    <name type="scientific">Halosimplex aquaticum</name>
    <dbReference type="NCBI Taxonomy" id="3026162"/>
    <lineage>
        <taxon>Archaea</taxon>
        <taxon>Methanobacteriati</taxon>
        <taxon>Methanobacteriota</taxon>
        <taxon>Stenosarchaea group</taxon>
        <taxon>Halobacteria</taxon>
        <taxon>Halobacteriales</taxon>
        <taxon>Haloarculaceae</taxon>
        <taxon>Halosimplex</taxon>
    </lineage>
</organism>
<sequence>MSGERNSVLFVHHRDISTSYGSTAEHHVSRKMAESATVHVLCHGRRDVEDEDGPPQDVVYHTVDTGSIPLVSGILFHALCLLYGVVLGIRHRYDAVYSFQRTVPQGWATATAGGSRFVVGLVSVPVRQKRDFIESSGRRDLKSRLTMELKSLYAALFGALLVRTTAVVCLTEGIRQVTEEEYGVDLSDAFVIGMGVDVDAFVEGARRGAEGRRADDEADLVVTYVGSIGLIRGIGDVIEAVDESDHHIRFRVVGDGDDETVEQLQARARELGVADRVEWVGLVPHDEVPRMLGETDVAVSPLGDIESFRISFPGKLLEYMAAGTVVVATDLLAHRQLLTHGENGLLYDGTTEELVATLDACVEGDVDTRALARNARSTAEDYDWDVITARHERVLFDRLVEQRRAAPVSA</sequence>
<dbReference type="RefSeq" id="WP_274324057.1">
    <property type="nucleotide sequence ID" value="NZ_CP118158.1"/>
</dbReference>